<dbReference type="GO" id="GO:0032259">
    <property type="term" value="P:methylation"/>
    <property type="evidence" value="ECO:0007669"/>
    <property type="project" value="UniProtKB-KW"/>
</dbReference>
<dbReference type="Gene3D" id="3.40.50.150">
    <property type="entry name" value="Vaccinia Virus protein VP39"/>
    <property type="match status" value="1"/>
</dbReference>
<evidence type="ECO:0000313" key="3">
    <source>
        <dbReference type="Proteomes" id="UP000184471"/>
    </source>
</evidence>
<dbReference type="InterPro" id="IPR052356">
    <property type="entry name" value="Thiol_S-MT"/>
</dbReference>
<dbReference type="PANTHER" id="PTHR45036:SF1">
    <property type="entry name" value="METHYLTRANSFERASE LIKE 7A"/>
    <property type="match status" value="1"/>
</dbReference>
<organism evidence="2 3">
    <name type="scientific">Geodermatophilus nigrescens</name>
    <dbReference type="NCBI Taxonomy" id="1070870"/>
    <lineage>
        <taxon>Bacteria</taxon>
        <taxon>Bacillati</taxon>
        <taxon>Actinomycetota</taxon>
        <taxon>Actinomycetes</taxon>
        <taxon>Geodermatophilales</taxon>
        <taxon>Geodermatophilaceae</taxon>
        <taxon>Geodermatophilus</taxon>
    </lineage>
</organism>
<protein>
    <submittedName>
        <fullName evidence="2">Methyltransferase domain-containing protein</fullName>
    </submittedName>
</protein>
<evidence type="ECO:0000313" key="2">
    <source>
        <dbReference type="EMBL" id="SHH10025.1"/>
    </source>
</evidence>
<feature type="domain" description="Methyltransferase type 11" evidence="1">
    <location>
        <begin position="43"/>
        <end position="135"/>
    </location>
</feature>
<proteinExistence type="predicted"/>
<dbReference type="RefSeq" id="WP_073422149.1">
    <property type="nucleotide sequence ID" value="NZ_FQVX01000004.1"/>
</dbReference>
<dbReference type="OrthoDB" id="65624at2"/>
<dbReference type="Pfam" id="PF08241">
    <property type="entry name" value="Methyltransf_11"/>
    <property type="match status" value="1"/>
</dbReference>
<dbReference type="EMBL" id="FQVX01000004">
    <property type="protein sequence ID" value="SHH10025.1"/>
    <property type="molecule type" value="Genomic_DNA"/>
</dbReference>
<keyword evidence="2" id="KW-0489">Methyltransferase</keyword>
<dbReference type="SUPFAM" id="SSF53335">
    <property type="entry name" value="S-adenosyl-L-methionine-dependent methyltransferases"/>
    <property type="match status" value="1"/>
</dbReference>
<dbReference type="Proteomes" id="UP000184471">
    <property type="component" value="Unassembled WGS sequence"/>
</dbReference>
<reference evidence="2 3" key="1">
    <citation type="submission" date="2016-11" db="EMBL/GenBank/DDBJ databases">
        <authorList>
            <person name="Jaros S."/>
            <person name="Januszkiewicz K."/>
            <person name="Wedrychowicz H."/>
        </authorList>
    </citation>
    <scope>NUCLEOTIDE SEQUENCE [LARGE SCALE GENOMIC DNA]</scope>
    <source>
        <strain evidence="2 3">DSM 45408</strain>
    </source>
</reference>
<dbReference type="InterPro" id="IPR029063">
    <property type="entry name" value="SAM-dependent_MTases_sf"/>
</dbReference>
<gene>
    <name evidence="2" type="ORF">SAMN05444351_4027</name>
</gene>
<evidence type="ECO:0000259" key="1">
    <source>
        <dbReference type="Pfam" id="PF08241"/>
    </source>
</evidence>
<dbReference type="InterPro" id="IPR013216">
    <property type="entry name" value="Methyltransf_11"/>
</dbReference>
<dbReference type="CDD" id="cd02440">
    <property type="entry name" value="AdoMet_MTases"/>
    <property type="match status" value="1"/>
</dbReference>
<sequence>MATDRPRPVFSRCYDRVSRRLEDAGMADLRRELLGGLAGVVAEVGCGNGLNFRHYPPAVTRVVAVEPEPRLRAAAEREAGAAGVAVEVHAGTAEELPLPDGAADAAVLCLVLCSIRERARALAEVRRVVGTGGELRFLEHTVAEDRRLRRVQRFVDVAGWPLLAGGCHTATDQVADIERAGFTVRRARRFDFPPARVRVPASPHVLGVAVA</sequence>
<keyword evidence="2" id="KW-0808">Transferase</keyword>
<name>A0A1M5Q7H5_9ACTN</name>
<accession>A0A1M5Q7H5</accession>
<dbReference type="STRING" id="1070870.SAMN05444351_4027"/>
<keyword evidence="3" id="KW-1185">Reference proteome</keyword>
<dbReference type="AlphaFoldDB" id="A0A1M5Q7H5"/>
<dbReference type="GO" id="GO:0008757">
    <property type="term" value="F:S-adenosylmethionine-dependent methyltransferase activity"/>
    <property type="evidence" value="ECO:0007669"/>
    <property type="project" value="InterPro"/>
</dbReference>
<dbReference type="PANTHER" id="PTHR45036">
    <property type="entry name" value="METHYLTRANSFERASE LIKE 7B"/>
    <property type="match status" value="1"/>
</dbReference>